<comment type="subcellular location">
    <subcellularLocation>
        <location evidence="1">Membrane</location>
    </subcellularLocation>
    <subcellularLocation>
        <location evidence="2">Secreted</location>
    </subcellularLocation>
</comment>
<dbReference type="GO" id="GO:0005509">
    <property type="term" value="F:calcium ion binding"/>
    <property type="evidence" value="ECO:0007669"/>
    <property type="project" value="InterPro"/>
</dbReference>
<gene>
    <name evidence="10" type="ORF">ENR15_21365</name>
</gene>
<accession>A0A7C3VUP5</accession>
<feature type="compositionally biased region" description="Low complexity" evidence="8">
    <location>
        <begin position="210"/>
        <end position="222"/>
    </location>
</feature>
<evidence type="ECO:0000256" key="2">
    <source>
        <dbReference type="ARBA" id="ARBA00004613"/>
    </source>
</evidence>
<comment type="caution">
    <text evidence="10">The sequence shown here is derived from an EMBL/GenBank/DDBJ whole genome shotgun (WGS) entry which is preliminary data.</text>
</comment>
<evidence type="ECO:0000256" key="7">
    <source>
        <dbReference type="ARBA" id="ARBA00023136"/>
    </source>
</evidence>
<dbReference type="Pfam" id="PF01345">
    <property type="entry name" value="DUF11"/>
    <property type="match status" value="1"/>
</dbReference>
<keyword evidence="7" id="KW-0472">Membrane</keyword>
<evidence type="ECO:0000313" key="10">
    <source>
        <dbReference type="EMBL" id="HGG03116.1"/>
    </source>
</evidence>
<dbReference type="InterPro" id="IPR038081">
    <property type="entry name" value="CalX-like_sf"/>
</dbReference>
<organism evidence="10">
    <name type="scientific">Planktothricoides sp. SpSt-374</name>
    <dbReference type="NCBI Taxonomy" id="2282167"/>
    <lineage>
        <taxon>Bacteria</taxon>
        <taxon>Bacillati</taxon>
        <taxon>Cyanobacteriota</taxon>
        <taxon>Cyanophyceae</taxon>
        <taxon>Oscillatoriophycideae</taxon>
        <taxon>Oscillatoriales</taxon>
        <taxon>Oscillatoriaceae</taxon>
        <taxon>Planktothricoides</taxon>
    </lineage>
</organism>
<dbReference type="SUPFAM" id="SSF141072">
    <property type="entry name" value="CalX-like"/>
    <property type="match status" value="1"/>
</dbReference>
<proteinExistence type="predicted"/>
<dbReference type="GO" id="GO:0016020">
    <property type="term" value="C:membrane"/>
    <property type="evidence" value="ECO:0007669"/>
    <property type="project" value="UniProtKB-SubCell"/>
</dbReference>
<reference evidence="10" key="1">
    <citation type="journal article" date="2020" name="mSystems">
        <title>Genome- and Community-Level Interaction Insights into Carbon Utilization and Element Cycling Functions of Hydrothermarchaeota in Hydrothermal Sediment.</title>
        <authorList>
            <person name="Zhou Z."/>
            <person name="Liu Y."/>
            <person name="Xu W."/>
            <person name="Pan J."/>
            <person name="Luo Z.H."/>
            <person name="Li M."/>
        </authorList>
    </citation>
    <scope>NUCLEOTIDE SEQUENCE [LARGE SCALE GENOMIC DNA]</scope>
    <source>
        <strain evidence="10">SpSt-374</strain>
    </source>
</reference>
<evidence type="ECO:0000259" key="9">
    <source>
        <dbReference type="Pfam" id="PF01345"/>
    </source>
</evidence>
<keyword evidence="4" id="KW-0800">Toxin</keyword>
<dbReference type="PANTHER" id="PTHR38340">
    <property type="entry name" value="S-LAYER PROTEIN"/>
    <property type="match status" value="1"/>
</dbReference>
<dbReference type="InterPro" id="IPR011049">
    <property type="entry name" value="Serralysin-like_metalloprot_C"/>
</dbReference>
<evidence type="ECO:0000256" key="8">
    <source>
        <dbReference type="SAM" id="MobiDB-lite"/>
    </source>
</evidence>
<dbReference type="InterPro" id="IPR003995">
    <property type="entry name" value="RTX_toxin_determinant-A"/>
</dbReference>
<evidence type="ECO:0000256" key="5">
    <source>
        <dbReference type="ARBA" id="ARBA00022737"/>
    </source>
</evidence>
<dbReference type="Pfam" id="PF00353">
    <property type="entry name" value="HemolysinCabind"/>
    <property type="match status" value="3"/>
</dbReference>
<feature type="region of interest" description="Disordered" evidence="8">
    <location>
        <begin position="198"/>
        <end position="224"/>
    </location>
</feature>
<dbReference type="PRINTS" id="PR01488">
    <property type="entry name" value="RTXTOXINA"/>
</dbReference>
<dbReference type="PROSITE" id="PS00330">
    <property type="entry name" value="HEMOLYSIN_CALCIUM"/>
    <property type="match status" value="1"/>
</dbReference>
<dbReference type="InterPro" id="IPR013783">
    <property type="entry name" value="Ig-like_fold"/>
</dbReference>
<keyword evidence="6" id="KW-0843">Virulence</keyword>
<dbReference type="Gene3D" id="2.60.120.200">
    <property type="match status" value="1"/>
</dbReference>
<dbReference type="InterPro" id="IPR001343">
    <property type="entry name" value="Hemolysn_Ca-bd"/>
</dbReference>
<evidence type="ECO:0000256" key="6">
    <source>
        <dbReference type="ARBA" id="ARBA00023026"/>
    </source>
</evidence>
<dbReference type="EMBL" id="DSPX01000216">
    <property type="protein sequence ID" value="HGG03116.1"/>
    <property type="molecule type" value="Genomic_DNA"/>
</dbReference>
<sequence length="1567" mass="161265">MGGFFHSTPVQKSPRPPVPFRQEVLEIYPGLFPASFPVIESFQNSTTTDLNWILGGIDSNANTGGGGAYLTSGVTDAFGNTDPVGDGWLRLTSPESPPNSATDTGYAIYNQSFSSSNGIVVSFDYAAYGKTTANGGDGFSFFLLDGSIANPTTGTSAGGVGYANKVATTVVPGTSDGLTGGYVGIGFDVFGSFTRQDIGTDDSDPNEWTPVSPGNPNVNNPPATAKNTVALRGNAGSGYPLLEKRQVNDVAVGATIDGVTRANAREVQITIINDFIKVEMDLGSGLQEIFTYNNLFTNNSLPPAEYKMGFSAATGGANNYHEIRNVEVQLPADLTITKDDGLTTVNPGDPITYTITVSNNEFNDVNGVQIADALTGISGISWNAIYTGGATGLDTGTGSFNPTVNLPKNADITFTVTGTVDGTAPLASTATIALPATGVKDVNLADNSATDTTNIAPVFTSTDITNGNLGVSYSYNITTADPDNPTTIITAPTLPAWLTFTDNGNGTATLVGTPGLADIGSHPVVLGVDDGMGSNARSFTIFINGNAPTLTGDGTLLAIDEDTTNPGGETITNLFAGTFQDPDPGDSFSGIAIVGNNADPTTEGTWQYSSDSINWFDIGTVGDDSTALALSVATKLRFVPIADYNGIPPSLVVRALDSGYGQGFTAGTTRVNVDTTINGGSSSISGTTNNLNTIVNPINDPPSFTATNPNPVNEDTGVITIPNWAIFNPGPANEATQTATYTVSNISNPTLFAAIPTVDSNGTLSYTPTADTSGISTFDVVVQDDGGGNDISPVQTFSIIVNPVNDPPSFSHLGDQTLSTWTNSPQTVTGWANTLIFGPADENTQTVADFLVTIASGNTLLTTLPDVANDGTLTYSPTGEPGTATISIQLQDSGGTADGGNDTSAPATFTITIPPPTVNLEVIPNSGSEAETSTITINATAAGPVFGNQTLDITLSGTADNTDFSTPIPTQIIIPHGASTASVTMTIAQDSIAEGDETATFTVTNPTPGIQLGSPTDATFTITEDDIEGITITPISLITTEAGDSADFTVVLNSQPTADVTINLTSDNSAEGTVNVPSLTFTPNNWNQPQTVTVTGVDDNVDDGDINYNIVTAAAISADPNYNGFDAPDVAVTNTDNDTAGITVSASTINVTEGGANGTYELVLTSAPTAPVTISFTPDSPLNPIPPIIFDSSNWNLPQLVIVSAVDDGNMESLHLGTITHSAISTDPIYNGIAITPVTANIADNNTSGVSLLQPVGSTDVIEGFGSDVYKLVLTSPPVADVTISLNTDAKITTDVTTVTFTPGNWNLPQAVTVTAVDDNAITGNQLSNITHTVTSNDTAYNNINVGIIAVNISDNDNRGEIVTLAQPGIMGLTSQDDLVTGSTGNDIIYDWDGNDIIDGQSGDDKLYAQAGDDGINGGSGNDVIFGGLGNDHATGWGGNDILYGGEGSDRLHGSDGNDQLFGDAGNDFLFGGAGVDTLTGSSGRDAFALGDGTGGMTVEAGDVIVDFVKGEDIFYLSGNLTFGQLVITQGTEHLANEAIIQDRRSGEFLALVQGVAAAEIAASDFM</sequence>
<dbReference type="GO" id="GO:0005576">
    <property type="term" value="C:extracellular region"/>
    <property type="evidence" value="ECO:0007669"/>
    <property type="project" value="UniProtKB-SubCell"/>
</dbReference>
<dbReference type="InterPro" id="IPR001434">
    <property type="entry name" value="OmcB-like_DUF11"/>
</dbReference>
<evidence type="ECO:0000256" key="3">
    <source>
        <dbReference type="ARBA" id="ARBA00022525"/>
    </source>
</evidence>
<dbReference type="GO" id="GO:0090729">
    <property type="term" value="F:toxin activity"/>
    <property type="evidence" value="ECO:0007669"/>
    <property type="project" value="UniProtKB-KW"/>
</dbReference>
<evidence type="ECO:0000256" key="4">
    <source>
        <dbReference type="ARBA" id="ARBA00022656"/>
    </source>
</evidence>
<dbReference type="SUPFAM" id="SSF49899">
    <property type="entry name" value="Concanavalin A-like lectins/glucanases"/>
    <property type="match status" value="1"/>
</dbReference>
<dbReference type="InterPro" id="IPR050557">
    <property type="entry name" value="RTX_toxin/Mannuronan_C5-epim"/>
</dbReference>
<dbReference type="InterPro" id="IPR015919">
    <property type="entry name" value="Cadherin-like_sf"/>
</dbReference>
<name>A0A7C3VUP5_9CYAN</name>
<dbReference type="Gene3D" id="2.60.40.2030">
    <property type="match status" value="1"/>
</dbReference>
<dbReference type="PRINTS" id="PR00313">
    <property type="entry name" value="CABNDNGRPT"/>
</dbReference>
<protein>
    <submittedName>
        <fullName evidence="10">DUF11 domain-containing protein</fullName>
    </submittedName>
</protein>
<dbReference type="Gene3D" id="2.60.40.10">
    <property type="entry name" value="Immunoglobulins"/>
    <property type="match status" value="1"/>
</dbReference>
<evidence type="ECO:0000256" key="1">
    <source>
        <dbReference type="ARBA" id="ARBA00004370"/>
    </source>
</evidence>
<dbReference type="SUPFAM" id="SSF49313">
    <property type="entry name" value="Cadherin-like"/>
    <property type="match status" value="1"/>
</dbReference>
<feature type="domain" description="DUF11" evidence="9">
    <location>
        <begin position="333"/>
        <end position="452"/>
    </location>
</feature>
<keyword evidence="5" id="KW-0677">Repeat</keyword>
<dbReference type="PANTHER" id="PTHR38340:SF1">
    <property type="entry name" value="S-LAYER PROTEIN"/>
    <property type="match status" value="1"/>
</dbReference>
<dbReference type="SUPFAM" id="SSF51120">
    <property type="entry name" value="beta-Roll"/>
    <property type="match status" value="2"/>
</dbReference>
<dbReference type="Gene3D" id="2.150.10.10">
    <property type="entry name" value="Serralysin-like metalloprotease, C-terminal"/>
    <property type="match status" value="2"/>
</dbReference>
<dbReference type="InterPro" id="IPR013320">
    <property type="entry name" value="ConA-like_dom_sf"/>
</dbReference>
<dbReference type="InterPro" id="IPR018511">
    <property type="entry name" value="Hemolysin-typ_Ca-bd_CS"/>
</dbReference>
<keyword evidence="3" id="KW-0964">Secreted</keyword>